<keyword evidence="3" id="KW-1185">Reference proteome</keyword>
<dbReference type="Gene3D" id="1.10.1200.10">
    <property type="entry name" value="ACP-like"/>
    <property type="match status" value="1"/>
</dbReference>
<comment type="caution">
    <text evidence="2">The sequence shown here is derived from an EMBL/GenBank/DDBJ whole genome shotgun (WGS) entry which is preliminary data.</text>
</comment>
<evidence type="ECO:0000259" key="1">
    <source>
        <dbReference type="PROSITE" id="PS50075"/>
    </source>
</evidence>
<feature type="domain" description="Carrier" evidence="1">
    <location>
        <begin position="1"/>
        <end position="74"/>
    </location>
</feature>
<dbReference type="SUPFAM" id="SSF47336">
    <property type="entry name" value="ACP-like"/>
    <property type="match status" value="1"/>
</dbReference>
<proteinExistence type="predicted"/>
<sequence>MDEKALLELVAEILEVEVDEVALTDELDAVGWDSLANISFIAEVDEATGVTIDADELANAKTVADLHALTRTGA</sequence>
<dbReference type="InterPro" id="IPR009081">
    <property type="entry name" value="PP-bd_ACP"/>
</dbReference>
<evidence type="ECO:0000313" key="3">
    <source>
        <dbReference type="Proteomes" id="UP000678243"/>
    </source>
</evidence>
<dbReference type="PROSITE" id="PS50075">
    <property type="entry name" value="CARRIER"/>
    <property type="match status" value="1"/>
</dbReference>
<evidence type="ECO:0000313" key="2">
    <source>
        <dbReference type="EMBL" id="MBS0025609.1"/>
    </source>
</evidence>
<protein>
    <submittedName>
        <fullName evidence="2">Acyl carrier protein</fullName>
    </submittedName>
</protein>
<accession>A0ABS5IRN5</accession>
<gene>
    <name evidence="2" type="ORF">KE274_16010</name>
</gene>
<reference evidence="2 3" key="1">
    <citation type="submission" date="2021-04" db="EMBL/GenBank/DDBJ databases">
        <title>Whole genome analysis of root endophytic bacterium Microbacterium paraoxydans ku-mp colonizing RP-bio226 rice variety.</title>
        <authorList>
            <person name="Ulaganathan K."/>
            <person name="Latha B."/>
        </authorList>
    </citation>
    <scope>NUCLEOTIDE SEQUENCE [LARGE SCALE GENOMIC DNA]</scope>
    <source>
        <strain evidence="3">ku-mp</strain>
    </source>
</reference>
<dbReference type="Pfam" id="PF00550">
    <property type="entry name" value="PP-binding"/>
    <property type="match status" value="1"/>
</dbReference>
<dbReference type="EMBL" id="JAGTUK010000005">
    <property type="protein sequence ID" value="MBS0025609.1"/>
    <property type="molecule type" value="Genomic_DNA"/>
</dbReference>
<name>A0ABS5IRN5_9MICO</name>
<dbReference type="Proteomes" id="UP000678243">
    <property type="component" value="Unassembled WGS sequence"/>
</dbReference>
<organism evidence="2 3">
    <name type="scientific">Microbacterium paraoxydans</name>
    <dbReference type="NCBI Taxonomy" id="199592"/>
    <lineage>
        <taxon>Bacteria</taxon>
        <taxon>Bacillati</taxon>
        <taxon>Actinomycetota</taxon>
        <taxon>Actinomycetes</taxon>
        <taxon>Micrococcales</taxon>
        <taxon>Microbacteriaceae</taxon>
        <taxon>Microbacterium</taxon>
    </lineage>
</organism>
<dbReference type="RefSeq" id="WP_211545540.1">
    <property type="nucleotide sequence ID" value="NZ_CBDREF010000006.1"/>
</dbReference>
<dbReference type="InterPro" id="IPR036736">
    <property type="entry name" value="ACP-like_sf"/>
</dbReference>